<dbReference type="EMBL" id="CM026426">
    <property type="protein sequence ID" value="KAG0574760.1"/>
    <property type="molecule type" value="Genomic_DNA"/>
</dbReference>
<sequence length="145" mass="16410">MKTSVAVKSRRGTVSGEMKRMEIEDVQEEWIQAERAKTLRRALDDVNRSGQPGPSQVQQEQDSDYEDFFSPSDRVARNPPLDSQIQRGSGGVSMENWTVPELGEDPTPLSTLRFRHIPLILTEGESNKEGSVRRPREENSPERST</sequence>
<keyword evidence="3" id="KW-1185">Reference proteome</keyword>
<dbReference type="Proteomes" id="UP000822688">
    <property type="component" value="Chromosome V"/>
</dbReference>
<reference evidence="2" key="1">
    <citation type="submission" date="2020-06" db="EMBL/GenBank/DDBJ databases">
        <title>WGS assembly of Ceratodon purpureus strain R40.</title>
        <authorList>
            <person name="Carey S.B."/>
            <person name="Jenkins J."/>
            <person name="Shu S."/>
            <person name="Lovell J.T."/>
            <person name="Sreedasyam A."/>
            <person name="Maumus F."/>
            <person name="Tiley G.P."/>
            <person name="Fernandez-Pozo N."/>
            <person name="Barry K."/>
            <person name="Chen C."/>
            <person name="Wang M."/>
            <person name="Lipzen A."/>
            <person name="Daum C."/>
            <person name="Saski C.A."/>
            <person name="Payton A.C."/>
            <person name="Mcbreen J.C."/>
            <person name="Conrad R.E."/>
            <person name="Kollar L.M."/>
            <person name="Olsson S."/>
            <person name="Huttunen S."/>
            <person name="Landis J.B."/>
            <person name="Wickett N.J."/>
            <person name="Johnson M.G."/>
            <person name="Rensing S.A."/>
            <person name="Grimwood J."/>
            <person name="Schmutz J."/>
            <person name="Mcdaniel S.F."/>
        </authorList>
    </citation>
    <scope>NUCLEOTIDE SEQUENCE</scope>
    <source>
        <strain evidence="2">R40</strain>
    </source>
</reference>
<evidence type="ECO:0000313" key="2">
    <source>
        <dbReference type="EMBL" id="KAG0574760.1"/>
    </source>
</evidence>
<evidence type="ECO:0000256" key="1">
    <source>
        <dbReference type="SAM" id="MobiDB-lite"/>
    </source>
</evidence>
<comment type="caution">
    <text evidence="2">The sequence shown here is derived from an EMBL/GenBank/DDBJ whole genome shotgun (WGS) entry which is preliminary data.</text>
</comment>
<evidence type="ECO:0000313" key="3">
    <source>
        <dbReference type="Proteomes" id="UP000822688"/>
    </source>
</evidence>
<feature type="compositionally biased region" description="Polar residues" evidence="1">
    <location>
        <begin position="48"/>
        <end position="60"/>
    </location>
</feature>
<dbReference type="AlphaFoldDB" id="A0A8T0HUQ6"/>
<organism evidence="2 3">
    <name type="scientific">Ceratodon purpureus</name>
    <name type="common">Fire moss</name>
    <name type="synonym">Dicranum purpureum</name>
    <dbReference type="NCBI Taxonomy" id="3225"/>
    <lineage>
        <taxon>Eukaryota</taxon>
        <taxon>Viridiplantae</taxon>
        <taxon>Streptophyta</taxon>
        <taxon>Embryophyta</taxon>
        <taxon>Bryophyta</taxon>
        <taxon>Bryophytina</taxon>
        <taxon>Bryopsida</taxon>
        <taxon>Dicranidae</taxon>
        <taxon>Pseudoditrichales</taxon>
        <taxon>Ditrichaceae</taxon>
        <taxon>Ceratodon</taxon>
    </lineage>
</organism>
<feature type="region of interest" description="Disordered" evidence="1">
    <location>
        <begin position="41"/>
        <end position="145"/>
    </location>
</feature>
<name>A0A8T0HUQ6_CERPU</name>
<proteinExistence type="predicted"/>
<protein>
    <submittedName>
        <fullName evidence="2">Uncharacterized protein</fullName>
    </submittedName>
</protein>
<feature type="compositionally biased region" description="Basic and acidic residues" evidence="1">
    <location>
        <begin position="125"/>
        <end position="145"/>
    </location>
</feature>
<accession>A0A8T0HUQ6</accession>
<gene>
    <name evidence="2" type="ORF">KC19_VG288600</name>
</gene>